<reference evidence="2" key="5">
    <citation type="journal article" date="2021" name="G3 (Bethesda)">
        <title>Aegilops tauschii genome assembly Aet v5.0 features greater sequence contiguity and improved annotation.</title>
        <authorList>
            <person name="Wang L."/>
            <person name="Zhu T."/>
            <person name="Rodriguez J.C."/>
            <person name="Deal K.R."/>
            <person name="Dubcovsky J."/>
            <person name="McGuire P.E."/>
            <person name="Lux T."/>
            <person name="Spannagl M."/>
            <person name="Mayer K.F.X."/>
            <person name="Baldrich P."/>
            <person name="Meyers B.C."/>
            <person name="Huo N."/>
            <person name="Gu Y.Q."/>
            <person name="Zhou H."/>
            <person name="Devos K.M."/>
            <person name="Bennetzen J.L."/>
            <person name="Unver T."/>
            <person name="Budak H."/>
            <person name="Gulick P.J."/>
            <person name="Galiba G."/>
            <person name="Kalapos B."/>
            <person name="Nelson D.R."/>
            <person name="Li P."/>
            <person name="You F.M."/>
            <person name="Luo M.C."/>
            <person name="Dvorak J."/>
        </authorList>
    </citation>
    <scope>NUCLEOTIDE SEQUENCE [LARGE SCALE GENOMIC DNA]</scope>
    <source>
        <strain evidence="2">cv. AL8/78</strain>
    </source>
</reference>
<keyword evidence="3" id="KW-1185">Reference proteome</keyword>
<organism evidence="2 3">
    <name type="scientific">Aegilops tauschii subsp. strangulata</name>
    <name type="common">Goatgrass</name>
    <dbReference type="NCBI Taxonomy" id="200361"/>
    <lineage>
        <taxon>Eukaryota</taxon>
        <taxon>Viridiplantae</taxon>
        <taxon>Streptophyta</taxon>
        <taxon>Embryophyta</taxon>
        <taxon>Tracheophyta</taxon>
        <taxon>Spermatophyta</taxon>
        <taxon>Magnoliopsida</taxon>
        <taxon>Liliopsida</taxon>
        <taxon>Poales</taxon>
        <taxon>Poaceae</taxon>
        <taxon>BOP clade</taxon>
        <taxon>Pooideae</taxon>
        <taxon>Triticodae</taxon>
        <taxon>Triticeae</taxon>
        <taxon>Triticinae</taxon>
        <taxon>Aegilops</taxon>
    </lineage>
</organism>
<reference evidence="2" key="4">
    <citation type="submission" date="2019-03" db="UniProtKB">
        <authorList>
            <consortium name="EnsemblPlants"/>
        </authorList>
    </citation>
    <scope>IDENTIFICATION</scope>
</reference>
<dbReference type="EnsemblPlants" id="AET3Gv20497600.8">
    <property type="protein sequence ID" value="AET3Gv20497600.8"/>
    <property type="gene ID" value="AET3Gv20497600"/>
</dbReference>
<dbReference type="PANTHER" id="PTHR33116:SF87">
    <property type="entry name" value="OS01G0158850 PROTEIN"/>
    <property type="match status" value="1"/>
</dbReference>
<dbReference type="Pfam" id="PF13966">
    <property type="entry name" value="zf-RVT"/>
    <property type="match status" value="1"/>
</dbReference>
<protein>
    <recommendedName>
        <fullName evidence="1">Reverse transcriptase domain-containing protein</fullName>
    </recommendedName>
</protein>
<reference evidence="2" key="3">
    <citation type="journal article" date="2017" name="Nature">
        <title>Genome sequence of the progenitor of the wheat D genome Aegilops tauschii.</title>
        <authorList>
            <person name="Luo M.C."/>
            <person name="Gu Y.Q."/>
            <person name="Puiu D."/>
            <person name="Wang H."/>
            <person name="Twardziok S.O."/>
            <person name="Deal K.R."/>
            <person name="Huo N."/>
            <person name="Zhu T."/>
            <person name="Wang L."/>
            <person name="Wang Y."/>
            <person name="McGuire P.E."/>
            <person name="Liu S."/>
            <person name="Long H."/>
            <person name="Ramasamy R.K."/>
            <person name="Rodriguez J.C."/>
            <person name="Van S.L."/>
            <person name="Yuan L."/>
            <person name="Wang Z."/>
            <person name="Xia Z."/>
            <person name="Xiao L."/>
            <person name="Anderson O.D."/>
            <person name="Ouyang S."/>
            <person name="Liang Y."/>
            <person name="Zimin A.V."/>
            <person name="Pertea G."/>
            <person name="Qi P."/>
            <person name="Bennetzen J.L."/>
            <person name="Dai X."/>
            <person name="Dawson M.W."/>
            <person name="Muller H.G."/>
            <person name="Kugler K."/>
            <person name="Rivarola-Duarte L."/>
            <person name="Spannagl M."/>
            <person name="Mayer K.F.X."/>
            <person name="Lu F.H."/>
            <person name="Bevan M.W."/>
            <person name="Leroy P."/>
            <person name="Li P."/>
            <person name="You F.M."/>
            <person name="Sun Q."/>
            <person name="Liu Z."/>
            <person name="Lyons E."/>
            <person name="Wicker T."/>
            <person name="Salzberg S.L."/>
            <person name="Devos K.M."/>
            <person name="Dvorak J."/>
        </authorList>
    </citation>
    <scope>NUCLEOTIDE SEQUENCE [LARGE SCALE GENOMIC DNA]</scope>
    <source>
        <strain evidence="2">cv. AL8/78</strain>
    </source>
</reference>
<proteinExistence type="predicted"/>
<dbReference type="Pfam" id="PF00078">
    <property type="entry name" value="RVT_1"/>
    <property type="match status" value="1"/>
</dbReference>
<dbReference type="AlphaFoldDB" id="A0A453EWT2"/>
<evidence type="ECO:0000313" key="3">
    <source>
        <dbReference type="Proteomes" id="UP000015105"/>
    </source>
</evidence>
<dbReference type="InterPro" id="IPR026960">
    <property type="entry name" value="RVT-Znf"/>
</dbReference>
<feature type="domain" description="Reverse transcriptase" evidence="1">
    <location>
        <begin position="97"/>
        <end position="376"/>
    </location>
</feature>
<dbReference type="Proteomes" id="UP000015105">
    <property type="component" value="Chromosome 3D"/>
</dbReference>
<dbReference type="PROSITE" id="PS50878">
    <property type="entry name" value="RT_POL"/>
    <property type="match status" value="1"/>
</dbReference>
<evidence type="ECO:0000313" key="2">
    <source>
        <dbReference type="EnsemblPlants" id="AET3Gv20497600.8"/>
    </source>
</evidence>
<sequence length="751" mass="83378">MQSPCDIRAHVDGFYRSLFSAAPRSGLSLARDCWTGRQLVSDADNVPLTAPFSEGEVWAAIRGMNPTSAPGPDGLPAKFFQTFWNVIKPEIMAIFDEFYVGSIDLGRLKYGIISLIPKVPGASDIRQFRPITVINVIFRILAKGYANRVTLLADHITHPNQSAFIQGRYILDGVLVLHEVLHEVRSKHLRAVFLKIDFHKAYDTVSWPFLQEVLLRKGFDDRWITRVMQMVSCGRTAVNINGEIGPYFPTLCGVRQGDPFSPFLFNMVVDALAAILDKAKVAGHIHGITPHLAGGSGISLLQYADDTIIMVEGSEADIANLKFLLLCFQQMSGLKINFDKSDVMVMGYSPAEALDIANRLNCRLGSFPTTYLGTPISDSRLTVADLRPTVAKLQTRIEPWQGRWLSKAARTILINSSLSSLLLFLMSFYSLHETLHHEITKVQSRIYWAGDNNKQKYHMVSWPDICKPREQGGRGIMCSKRMNIALLSRWLWRISQGHGGLWLDIIRNKYLRGQPLAFCQRSGGSQFWQSVIQLLPVLHIGTSISVGSGAATLFWFDCWAGDTPFAARFPDLFSIAVAPSISVERALIDLGRLAFRRPFGPPEAAAWQELLDCVALHEPVVDAGPDEVRWRLEPSGQFSTKSLYMAIAPSSAPPPLLAVWSIRIPLKIRIFMWQWIRGQIPSGVEVRKRNGPGSGLCPLCGTPEDSNHIFSCVSAQFVWSCFREVVGVIGATPTSPTSSPNSRTPPALSPH</sequence>
<dbReference type="EnsemblPlants" id="AET3Gv20497600.1">
    <property type="protein sequence ID" value="AET3Gv20497600.1"/>
    <property type="gene ID" value="AET3Gv20497600"/>
</dbReference>
<name>A0A453EWT2_AEGTS</name>
<dbReference type="Gramene" id="AET3Gv20497600.8">
    <property type="protein sequence ID" value="AET3Gv20497600.8"/>
    <property type="gene ID" value="AET3Gv20497600"/>
</dbReference>
<dbReference type="Gramene" id="AET3Gv20497600.1">
    <property type="protein sequence ID" value="AET3Gv20497600.1"/>
    <property type="gene ID" value="AET3Gv20497600"/>
</dbReference>
<dbReference type="InterPro" id="IPR000477">
    <property type="entry name" value="RT_dom"/>
</dbReference>
<dbReference type="PANTHER" id="PTHR33116">
    <property type="entry name" value="REVERSE TRANSCRIPTASE ZINC-BINDING DOMAIN-CONTAINING PROTEIN-RELATED-RELATED"/>
    <property type="match status" value="1"/>
</dbReference>
<accession>A0A453EWT2</accession>
<dbReference type="SUPFAM" id="SSF56672">
    <property type="entry name" value="DNA/RNA polymerases"/>
    <property type="match status" value="1"/>
</dbReference>
<dbReference type="STRING" id="200361.A0A453EWT2"/>
<dbReference type="CDD" id="cd01650">
    <property type="entry name" value="RT_nLTR_like"/>
    <property type="match status" value="1"/>
</dbReference>
<reference evidence="3" key="1">
    <citation type="journal article" date="2014" name="Science">
        <title>Ancient hybridizations among the ancestral genomes of bread wheat.</title>
        <authorList>
            <consortium name="International Wheat Genome Sequencing Consortium,"/>
            <person name="Marcussen T."/>
            <person name="Sandve S.R."/>
            <person name="Heier L."/>
            <person name="Spannagl M."/>
            <person name="Pfeifer M."/>
            <person name="Jakobsen K.S."/>
            <person name="Wulff B.B."/>
            <person name="Steuernagel B."/>
            <person name="Mayer K.F."/>
            <person name="Olsen O.A."/>
        </authorList>
    </citation>
    <scope>NUCLEOTIDE SEQUENCE [LARGE SCALE GENOMIC DNA]</scope>
    <source>
        <strain evidence="3">cv. AL8/78</strain>
    </source>
</reference>
<evidence type="ECO:0000259" key="1">
    <source>
        <dbReference type="PROSITE" id="PS50878"/>
    </source>
</evidence>
<dbReference type="InterPro" id="IPR043502">
    <property type="entry name" value="DNA/RNA_pol_sf"/>
</dbReference>
<reference evidence="3" key="2">
    <citation type="journal article" date="2017" name="Nat. Plants">
        <title>The Aegilops tauschii genome reveals multiple impacts of transposons.</title>
        <authorList>
            <person name="Zhao G."/>
            <person name="Zou C."/>
            <person name="Li K."/>
            <person name="Wang K."/>
            <person name="Li T."/>
            <person name="Gao L."/>
            <person name="Zhang X."/>
            <person name="Wang H."/>
            <person name="Yang Z."/>
            <person name="Liu X."/>
            <person name="Jiang W."/>
            <person name="Mao L."/>
            <person name="Kong X."/>
            <person name="Jiao Y."/>
            <person name="Jia J."/>
        </authorList>
    </citation>
    <scope>NUCLEOTIDE SEQUENCE [LARGE SCALE GENOMIC DNA]</scope>
    <source>
        <strain evidence="3">cv. AL8/78</strain>
    </source>
</reference>